<dbReference type="EMBL" id="JAHRHJ020001888">
    <property type="protein sequence ID" value="KAH9293002.1"/>
    <property type="molecule type" value="Genomic_DNA"/>
</dbReference>
<feature type="compositionally biased region" description="Basic and acidic residues" evidence="1">
    <location>
        <begin position="1"/>
        <end position="10"/>
    </location>
</feature>
<evidence type="ECO:0000256" key="1">
    <source>
        <dbReference type="SAM" id="MobiDB-lite"/>
    </source>
</evidence>
<keyword evidence="3" id="KW-1185">Reference proteome</keyword>
<feature type="compositionally biased region" description="Basic and acidic residues" evidence="1">
    <location>
        <begin position="38"/>
        <end position="48"/>
    </location>
</feature>
<gene>
    <name evidence="2" type="ORF">KI387_041812</name>
</gene>
<proteinExistence type="predicted"/>
<feature type="region of interest" description="Disordered" evidence="1">
    <location>
        <begin position="1"/>
        <end position="98"/>
    </location>
</feature>
<comment type="caution">
    <text evidence="2">The sequence shown here is derived from an EMBL/GenBank/DDBJ whole genome shotgun (WGS) entry which is preliminary data.</text>
</comment>
<accession>A0AA38C9X3</accession>
<sequence length="115" mass="12385">MVPLKAHDSNLDCLGIQRGNQGHRLHAGGGGTRRAKWRREGEGKDVAHDGLTAGKGRPSHGPAGPRGLGRAPRRQGRPRREGGWCYGGKKATTARREVPTGVWGGAHWARARCVR</sequence>
<dbReference type="AlphaFoldDB" id="A0AA38C9X3"/>
<feature type="compositionally biased region" description="Low complexity" evidence="1">
    <location>
        <begin position="61"/>
        <end position="70"/>
    </location>
</feature>
<organism evidence="2 3">
    <name type="scientific">Taxus chinensis</name>
    <name type="common">Chinese yew</name>
    <name type="synonym">Taxus wallichiana var. chinensis</name>
    <dbReference type="NCBI Taxonomy" id="29808"/>
    <lineage>
        <taxon>Eukaryota</taxon>
        <taxon>Viridiplantae</taxon>
        <taxon>Streptophyta</taxon>
        <taxon>Embryophyta</taxon>
        <taxon>Tracheophyta</taxon>
        <taxon>Spermatophyta</taxon>
        <taxon>Pinopsida</taxon>
        <taxon>Pinidae</taxon>
        <taxon>Conifers II</taxon>
        <taxon>Cupressales</taxon>
        <taxon>Taxaceae</taxon>
        <taxon>Taxus</taxon>
    </lineage>
</organism>
<evidence type="ECO:0000313" key="3">
    <source>
        <dbReference type="Proteomes" id="UP000824469"/>
    </source>
</evidence>
<name>A0AA38C9X3_TAXCH</name>
<dbReference type="Proteomes" id="UP000824469">
    <property type="component" value="Unassembled WGS sequence"/>
</dbReference>
<feature type="non-terminal residue" evidence="2">
    <location>
        <position position="115"/>
    </location>
</feature>
<evidence type="ECO:0000313" key="2">
    <source>
        <dbReference type="EMBL" id="KAH9293002.1"/>
    </source>
</evidence>
<reference evidence="2 3" key="1">
    <citation type="journal article" date="2021" name="Nat. Plants">
        <title>The Taxus genome provides insights into paclitaxel biosynthesis.</title>
        <authorList>
            <person name="Xiong X."/>
            <person name="Gou J."/>
            <person name="Liao Q."/>
            <person name="Li Y."/>
            <person name="Zhou Q."/>
            <person name="Bi G."/>
            <person name="Li C."/>
            <person name="Du R."/>
            <person name="Wang X."/>
            <person name="Sun T."/>
            <person name="Guo L."/>
            <person name="Liang H."/>
            <person name="Lu P."/>
            <person name="Wu Y."/>
            <person name="Zhang Z."/>
            <person name="Ro D.K."/>
            <person name="Shang Y."/>
            <person name="Huang S."/>
            <person name="Yan J."/>
        </authorList>
    </citation>
    <scope>NUCLEOTIDE SEQUENCE [LARGE SCALE GENOMIC DNA]</scope>
    <source>
        <strain evidence="2">Ta-2019</strain>
    </source>
</reference>
<protein>
    <submittedName>
        <fullName evidence="2">Uncharacterized protein</fullName>
    </submittedName>
</protein>